<keyword evidence="14" id="KW-1185">Reference proteome</keyword>
<dbReference type="InterPro" id="IPR014001">
    <property type="entry name" value="Helicase_ATP-bd"/>
</dbReference>
<feature type="region of interest" description="Disordered" evidence="9">
    <location>
        <begin position="666"/>
        <end position="707"/>
    </location>
</feature>
<dbReference type="InterPro" id="IPR000629">
    <property type="entry name" value="RNA-helicase_DEAD-box_CS"/>
</dbReference>
<evidence type="ECO:0000256" key="6">
    <source>
        <dbReference type="PROSITE-ProRule" id="PRU00552"/>
    </source>
</evidence>
<accession>A0ABN8PDQ2</accession>
<evidence type="ECO:0000256" key="3">
    <source>
        <dbReference type="ARBA" id="ARBA00022806"/>
    </source>
</evidence>
<name>A0ABN8PDQ2_9CNID</name>
<dbReference type="EMBL" id="CALNXK010000067">
    <property type="protein sequence ID" value="CAH3141790.1"/>
    <property type="molecule type" value="Genomic_DNA"/>
</dbReference>
<dbReference type="SUPFAM" id="SSF52540">
    <property type="entry name" value="P-loop containing nucleoside triphosphate hydrolases"/>
    <property type="match status" value="2"/>
</dbReference>
<dbReference type="Pfam" id="PF00271">
    <property type="entry name" value="Helicase_C"/>
    <property type="match status" value="1"/>
</dbReference>
<dbReference type="InterPro" id="IPR027417">
    <property type="entry name" value="P-loop_NTPase"/>
</dbReference>
<evidence type="ECO:0000256" key="4">
    <source>
        <dbReference type="ARBA" id="ARBA00022840"/>
    </source>
</evidence>
<gene>
    <name evidence="13" type="ORF">PLOB_00041974</name>
</gene>
<keyword evidence="4 7" id="KW-0067">ATP-binding</keyword>
<feature type="domain" description="DEAD-box RNA helicase Q" evidence="12">
    <location>
        <begin position="129"/>
        <end position="157"/>
    </location>
</feature>
<feature type="compositionally biased region" description="Basic and acidic residues" evidence="9">
    <location>
        <begin position="680"/>
        <end position="697"/>
    </location>
</feature>
<proteinExistence type="inferred from homology"/>
<comment type="similarity">
    <text evidence="7">Belongs to the DEAD box helicase family.</text>
</comment>
<dbReference type="PROSITE" id="PS51194">
    <property type="entry name" value="HELICASE_CTER"/>
    <property type="match status" value="1"/>
</dbReference>
<keyword evidence="3 7" id="KW-0347">Helicase</keyword>
<evidence type="ECO:0000256" key="8">
    <source>
        <dbReference type="RuleBase" id="RU365068"/>
    </source>
</evidence>
<evidence type="ECO:0000259" key="12">
    <source>
        <dbReference type="PROSITE" id="PS51195"/>
    </source>
</evidence>
<comment type="function">
    <text evidence="8">RNA helicase.</text>
</comment>
<feature type="short sequence motif" description="Q motif" evidence="6">
    <location>
        <begin position="129"/>
        <end position="157"/>
    </location>
</feature>
<feature type="domain" description="Helicase C-terminal" evidence="11">
    <location>
        <begin position="437"/>
        <end position="582"/>
    </location>
</feature>
<feature type="compositionally biased region" description="Basic and acidic residues" evidence="9">
    <location>
        <begin position="197"/>
        <end position="213"/>
    </location>
</feature>
<evidence type="ECO:0000313" key="14">
    <source>
        <dbReference type="Proteomes" id="UP001159405"/>
    </source>
</evidence>
<evidence type="ECO:0000256" key="1">
    <source>
        <dbReference type="ARBA" id="ARBA00022741"/>
    </source>
</evidence>
<dbReference type="CDD" id="cd17946">
    <property type="entry name" value="DEADc_DDX24"/>
    <property type="match status" value="1"/>
</dbReference>
<evidence type="ECO:0000256" key="7">
    <source>
        <dbReference type="RuleBase" id="RU000492"/>
    </source>
</evidence>
<reference evidence="13 14" key="1">
    <citation type="submission" date="2022-05" db="EMBL/GenBank/DDBJ databases">
        <authorList>
            <consortium name="Genoscope - CEA"/>
            <person name="William W."/>
        </authorList>
    </citation>
    <scope>NUCLEOTIDE SEQUENCE [LARGE SCALE GENOMIC DNA]</scope>
</reference>
<feature type="domain" description="Helicase ATP-binding" evidence="10">
    <location>
        <begin position="161"/>
        <end position="390"/>
    </location>
</feature>
<feature type="compositionally biased region" description="Basic residues" evidence="9">
    <location>
        <begin position="698"/>
        <end position="707"/>
    </location>
</feature>
<keyword evidence="5 8" id="KW-0694">RNA-binding</keyword>
<dbReference type="InterPro" id="IPR001650">
    <property type="entry name" value="Helicase_C-like"/>
</dbReference>
<dbReference type="Pfam" id="PF00270">
    <property type="entry name" value="DEAD"/>
    <property type="match status" value="1"/>
</dbReference>
<sequence length="707" mass="79950">MADKNRKTKKRKWTPVVLDDPTFFSGEMEGFVSLEVMEEYNLEELKEINVDVPPRKKKAKVQAGLEQKDQPKPTPPSTSEEEGEKSAKAKKKKKKKKKKIENDEEPDQKQEASVENGITEDSEVELDMKTWESLGVPTKILKALSDQGFTSPTPIQTLSLPPAIFHHRDIIGAAETGSGKTLAFGIPIITHILHQRVAQETDRENENEEKVDISETSSAEADNSMDSDKKERPLLGLIMTPTRELALQIKSHLQQVAKHTFLEIVAVVGGMAPQKQQRLLRKCPEIIVATPGRLWDLISEGEEHVSKLEQLRYLVIDEADRMVEQGHFQELSSILDLIHRTRDIEEAEEDGQASKNPTKKKSLQKFIFSATLTLPKSFKQKGRERNISRGEALVSLMDKVKLHKNSCKVIDVTNKKGTVETLTEAKISCSLEEKDLYLYYFLSRYPGRTLVFSNTVDCVRRLGSLFRLLNFDPWVLHASMQQRQRLKNLDRFKSSSTGLLLATDVAARGLDIPAVEHVIHYQVPKDPDIYIHRSGRTARASREGLSVVFVAPEEMGSYKKIMKTLNAGNDLDSFPVDITFMASIRRRISLAKTIDKEEHKFRRKKSSNDWLLASAKAMDIEVDEDLLEDLGDSGERKERQVKLKQMKDQLSSLLKTPLIPAGFSGKYPTKSGSLMMPGIKGEKSCEDNGRAAVEDVKRKKKRRKTKK</sequence>
<organism evidence="13 14">
    <name type="scientific">Porites lobata</name>
    <dbReference type="NCBI Taxonomy" id="104759"/>
    <lineage>
        <taxon>Eukaryota</taxon>
        <taxon>Metazoa</taxon>
        <taxon>Cnidaria</taxon>
        <taxon>Anthozoa</taxon>
        <taxon>Hexacorallia</taxon>
        <taxon>Scleractinia</taxon>
        <taxon>Fungiina</taxon>
        <taxon>Poritidae</taxon>
        <taxon>Porites</taxon>
    </lineage>
</organism>
<feature type="compositionally biased region" description="Basic residues" evidence="9">
    <location>
        <begin position="88"/>
        <end position="99"/>
    </location>
</feature>
<evidence type="ECO:0000256" key="2">
    <source>
        <dbReference type="ARBA" id="ARBA00022801"/>
    </source>
</evidence>
<evidence type="ECO:0000259" key="10">
    <source>
        <dbReference type="PROSITE" id="PS51192"/>
    </source>
</evidence>
<dbReference type="Proteomes" id="UP001159405">
    <property type="component" value="Unassembled WGS sequence"/>
</dbReference>
<evidence type="ECO:0000259" key="11">
    <source>
        <dbReference type="PROSITE" id="PS51194"/>
    </source>
</evidence>
<comment type="caution">
    <text evidence="13">The sequence shown here is derived from an EMBL/GenBank/DDBJ whole genome shotgun (WGS) entry which is preliminary data.</text>
</comment>
<dbReference type="SMART" id="SM00490">
    <property type="entry name" value="HELICc"/>
    <property type="match status" value="1"/>
</dbReference>
<dbReference type="SMART" id="SM00487">
    <property type="entry name" value="DEXDc"/>
    <property type="match status" value="1"/>
</dbReference>
<evidence type="ECO:0000256" key="5">
    <source>
        <dbReference type="ARBA" id="ARBA00022884"/>
    </source>
</evidence>
<evidence type="ECO:0000256" key="9">
    <source>
        <dbReference type="SAM" id="MobiDB-lite"/>
    </source>
</evidence>
<protein>
    <recommendedName>
        <fullName evidence="8">ATP-dependent RNA helicase</fullName>
        <ecNumber evidence="8">3.6.4.13</ecNumber>
    </recommendedName>
</protein>
<dbReference type="PROSITE" id="PS00039">
    <property type="entry name" value="DEAD_ATP_HELICASE"/>
    <property type="match status" value="1"/>
</dbReference>
<dbReference type="CDD" id="cd18787">
    <property type="entry name" value="SF2_C_DEAD"/>
    <property type="match status" value="1"/>
</dbReference>
<dbReference type="InterPro" id="IPR011545">
    <property type="entry name" value="DEAD/DEAH_box_helicase_dom"/>
</dbReference>
<dbReference type="Gene3D" id="3.40.50.300">
    <property type="entry name" value="P-loop containing nucleotide triphosphate hydrolases"/>
    <property type="match status" value="2"/>
</dbReference>
<dbReference type="InterPro" id="IPR014014">
    <property type="entry name" value="RNA_helicase_DEAD_Q_motif"/>
</dbReference>
<keyword evidence="2 7" id="KW-0378">Hydrolase</keyword>
<comment type="domain">
    <text evidence="8">The Q motif is unique to and characteristic of the DEAD box family of RNA helicases and controls ATP binding and hydrolysis.</text>
</comment>
<dbReference type="PANTHER" id="PTHR24031">
    <property type="entry name" value="RNA HELICASE"/>
    <property type="match status" value="1"/>
</dbReference>
<evidence type="ECO:0000313" key="13">
    <source>
        <dbReference type="EMBL" id="CAH3141790.1"/>
    </source>
</evidence>
<dbReference type="PROSITE" id="PS51192">
    <property type="entry name" value="HELICASE_ATP_BIND_1"/>
    <property type="match status" value="1"/>
</dbReference>
<keyword evidence="1 7" id="KW-0547">Nucleotide-binding</keyword>
<dbReference type="PROSITE" id="PS51195">
    <property type="entry name" value="Q_MOTIF"/>
    <property type="match status" value="1"/>
</dbReference>
<feature type="region of interest" description="Disordered" evidence="9">
    <location>
        <begin position="46"/>
        <end position="126"/>
    </location>
</feature>
<dbReference type="EC" id="3.6.4.13" evidence="8"/>
<feature type="region of interest" description="Disordered" evidence="9">
    <location>
        <begin position="197"/>
        <end position="230"/>
    </location>
</feature>
<comment type="catalytic activity">
    <reaction evidence="8">
        <text>ATP + H2O = ADP + phosphate + H(+)</text>
        <dbReference type="Rhea" id="RHEA:13065"/>
        <dbReference type="ChEBI" id="CHEBI:15377"/>
        <dbReference type="ChEBI" id="CHEBI:15378"/>
        <dbReference type="ChEBI" id="CHEBI:30616"/>
        <dbReference type="ChEBI" id="CHEBI:43474"/>
        <dbReference type="ChEBI" id="CHEBI:456216"/>
        <dbReference type="EC" id="3.6.4.13"/>
    </reaction>
</comment>